<evidence type="ECO:0000313" key="4">
    <source>
        <dbReference type="Proteomes" id="UP000092631"/>
    </source>
</evidence>
<reference evidence="4" key="1">
    <citation type="submission" date="2016-04" db="EMBL/GenBank/DDBJ databases">
        <title>Complete Genome Sequences of Twelve Strains of a Stable Defined Moderately Diverse Mouse Microbiota 2 (sDMDMm2).</title>
        <authorList>
            <person name="Uchimura Y."/>
            <person name="Wyss M."/>
            <person name="Brugiroux S."/>
            <person name="Limenitakis J.P."/>
            <person name="Stecher B."/>
            <person name="McCoy K.D."/>
            <person name="Macpherson A.J."/>
        </authorList>
    </citation>
    <scope>NUCLEOTIDE SEQUENCE [LARGE SCALE GENOMIC DNA]</scope>
    <source>
        <strain evidence="4">I48</strain>
    </source>
</reference>
<evidence type="ECO:0000313" key="3">
    <source>
        <dbReference type="EMBL" id="TGY41068.1"/>
    </source>
</evidence>
<dbReference type="Proteomes" id="UP000309566">
    <property type="component" value="Unassembled WGS sequence"/>
</dbReference>
<keyword evidence="4" id="KW-1185">Reference proteome</keyword>
<organism evidence="2 4">
    <name type="scientific">Bacteroides caecimuris</name>
    <dbReference type="NCBI Taxonomy" id="1796613"/>
    <lineage>
        <taxon>Bacteria</taxon>
        <taxon>Pseudomonadati</taxon>
        <taxon>Bacteroidota</taxon>
        <taxon>Bacteroidia</taxon>
        <taxon>Bacteroidales</taxon>
        <taxon>Bacteroidaceae</taxon>
        <taxon>Bacteroides</taxon>
    </lineage>
</organism>
<dbReference type="Pfam" id="PF13715">
    <property type="entry name" value="CarbopepD_reg_2"/>
    <property type="match status" value="1"/>
</dbReference>
<feature type="signal peptide" evidence="1">
    <location>
        <begin position="1"/>
        <end position="19"/>
    </location>
</feature>
<evidence type="ECO:0000313" key="5">
    <source>
        <dbReference type="Proteomes" id="UP000309566"/>
    </source>
</evidence>
<dbReference type="SUPFAM" id="SSF49464">
    <property type="entry name" value="Carboxypeptidase regulatory domain-like"/>
    <property type="match status" value="1"/>
</dbReference>
<dbReference type="RefSeq" id="WP_065539334.1">
    <property type="nucleotide sequence ID" value="NZ_CAPDLJ010000013.1"/>
</dbReference>
<dbReference type="GeneID" id="82188173"/>
<dbReference type="AlphaFoldDB" id="A0A1C7H1M9"/>
<protein>
    <submittedName>
        <fullName evidence="2">Uncharacterized protein</fullName>
    </submittedName>
</protein>
<dbReference type="STRING" id="1796613.A4V03_13575"/>
<gene>
    <name evidence="2" type="ORF">A4V03_13575</name>
    <name evidence="3" type="ORF">E5353_00850</name>
</gene>
<evidence type="ECO:0000256" key="1">
    <source>
        <dbReference type="SAM" id="SignalP"/>
    </source>
</evidence>
<sequence length="75" mass="7863">MKKSLITLLLLCTAALVQAATLKGIVKDSSTGEPLTGATVYVKGTTSGAATDLDGRFEITGIKGKECTWMNGWTK</sequence>
<reference evidence="2" key="2">
    <citation type="submission" date="2017-04" db="EMBL/GenBank/DDBJ databases">
        <title>Complete Genome Sequences of Twelve Strains of a Stable Defined Moderately Diverse Mouse Microbiota 2 (sDMDMm2).</title>
        <authorList>
            <person name="Uchimura Y."/>
            <person name="Wyss M."/>
            <person name="Brugiroux S."/>
            <person name="Limenitakis J.P."/>
            <person name="Stecher B."/>
            <person name="McCoy K.D."/>
            <person name="Macpherson A.J."/>
        </authorList>
    </citation>
    <scope>NUCLEOTIDE SEQUENCE</scope>
    <source>
        <strain evidence="2">I48</strain>
    </source>
</reference>
<name>A0A1C7H1M9_9BACE</name>
<evidence type="ECO:0000313" key="2">
    <source>
        <dbReference type="EMBL" id="ANU58474.1"/>
    </source>
</evidence>
<reference evidence="3 5" key="3">
    <citation type="submission" date="2019-04" db="EMBL/GenBank/DDBJ databases">
        <title>Microbes associate with the intestines of laboratory mice.</title>
        <authorList>
            <person name="Navarre W."/>
            <person name="Wong E."/>
            <person name="Huang K."/>
            <person name="Tropini C."/>
            <person name="Ng K."/>
            <person name="Yu B."/>
        </authorList>
    </citation>
    <scope>NUCLEOTIDE SEQUENCE [LARGE SCALE GENOMIC DNA]</scope>
    <source>
        <strain evidence="3 5">NM63_1-25</strain>
    </source>
</reference>
<dbReference type="Proteomes" id="UP000092631">
    <property type="component" value="Chromosome"/>
</dbReference>
<dbReference type="OrthoDB" id="9768470at2"/>
<dbReference type="EMBL" id="SRYX01000002">
    <property type="protein sequence ID" value="TGY41068.1"/>
    <property type="molecule type" value="Genomic_DNA"/>
</dbReference>
<accession>A0A1C7H1M9</accession>
<dbReference type="EMBL" id="CP015401">
    <property type="protein sequence ID" value="ANU58474.1"/>
    <property type="molecule type" value="Genomic_DNA"/>
</dbReference>
<dbReference type="KEGG" id="bcae:A4V03_13575"/>
<proteinExistence type="predicted"/>
<dbReference type="InterPro" id="IPR008969">
    <property type="entry name" value="CarboxyPept-like_regulatory"/>
</dbReference>
<feature type="chain" id="PRO_5041526108" evidence="1">
    <location>
        <begin position="20"/>
        <end position="75"/>
    </location>
</feature>
<accession>A0A4S2DG92</accession>
<keyword evidence="1" id="KW-0732">Signal</keyword>
<dbReference type="Gene3D" id="2.60.40.1120">
    <property type="entry name" value="Carboxypeptidase-like, regulatory domain"/>
    <property type="match status" value="1"/>
</dbReference>